<dbReference type="InterPro" id="IPR001747">
    <property type="entry name" value="Vitellogenin_N"/>
</dbReference>
<keyword evidence="4" id="KW-1185">Reference proteome</keyword>
<dbReference type="AlphaFoldDB" id="A0A915BSS1"/>
<evidence type="ECO:0000256" key="1">
    <source>
        <dbReference type="ARBA" id="ARBA00022729"/>
    </source>
</evidence>
<protein>
    <submittedName>
        <fullName evidence="5 6">PPIase cyclophilin-type domain-containing protein</fullName>
    </submittedName>
</protein>
<dbReference type="GO" id="GO:0005319">
    <property type="term" value="F:lipid transporter activity"/>
    <property type="evidence" value="ECO:0007669"/>
    <property type="project" value="InterPro"/>
</dbReference>
<dbReference type="WBParaSite" id="PgR057_g055_t11">
    <property type="protein sequence ID" value="PgR057_g055_t11"/>
    <property type="gene ID" value="PgR057_g055"/>
</dbReference>
<organism evidence="4 6">
    <name type="scientific">Parascaris univalens</name>
    <name type="common">Nematode worm</name>
    <dbReference type="NCBI Taxonomy" id="6257"/>
    <lineage>
        <taxon>Eukaryota</taxon>
        <taxon>Metazoa</taxon>
        <taxon>Ecdysozoa</taxon>
        <taxon>Nematoda</taxon>
        <taxon>Chromadorea</taxon>
        <taxon>Rhabditida</taxon>
        <taxon>Spirurina</taxon>
        <taxon>Ascaridomorpha</taxon>
        <taxon>Ascaridoidea</taxon>
        <taxon>Ascarididae</taxon>
        <taxon>Parascaris</taxon>
    </lineage>
</organism>
<evidence type="ECO:0000313" key="5">
    <source>
        <dbReference type="WBParaSite" id="PgR057_g055_t10"/>
    </source>
</evidence>
<dbReference type="Proteomes" id="UP000887569">
    <property type="component" value="Unplaced"/>
</dbReference>
<reference evidence="5 6" key="1">
    <citation type="submission" date="2022-11" db="UniProtKB">
        <authorList>
            <consortium name="WormBaseParasite"/>
        </authorList>
    </citation>
    <scope>IDENTIFICATION</scope>
</reference>
<dbReference type="Gene3D" id="2.30.230.10">
    <property type="entry name" value="Lipovitellin, beta-sheet shell regions, chain A"/>
    <property type="match status" value="1"/>
</dbReference>
<dbReference type="PANTHER" id="PTHR23345:SF15">
    <property type="entry name" value="VITELLOGENIN 1-RELATED"/>
    <property type="match status" value="1"/>
</dbReference>
<dbReference type="WBParaSite" id="PgR057_g055_t10">
    <property type="protein sequence ID" value="PgR057_g055_t10"/>
    <property type="gene ID" value="PgR057_g055"/>
</dbReference>
<name>A0A915BSS1_PARUN</name>
<dbReference type="Pfam" id="PF01347">
    <property type="entry name" value="Vitellogenin_N"/>
    <property type="match status" value="1"/>
</dbReference>
<proteinExistence type="predicted"/>
<evidence type="ECO:0000313" key="6">
    <source>
        <dbReference type="WBParaSite" id="PgR057_g055_t11"/>
    </source>
</evidence>
<keyword evidence="1" id="KW-0732">Signal</keyword>
<evidence type="ECO:0000259" key="3">
    <source>
        <dbReference type="Pfam" id="PF01347"/>
    </source>
</evidence>
<accession>A0A915BSS1</accession>
<dbReference type="InterPro" id="IPR015819">
    <property type="entry name" value="Lipid_transp_b-sht_shell"/>
</dbReference>
<dbReference type="InterPro" id="IPR015816">
    <property type="entry name" value="Vitellinogen_b-sht_N"/>
</dbReference>
<feature type="domain" description="Vitellogenin" evidence="3">
    <location>
        <begin position="3"/>
        <end position="100"/>
    </location>
</feature>
<dbReference type="InterPro" id="IPR050733">
    <property type="entry name" value="Vitellogenin/Apolipophorin"/>
</dbReference>
<dbReference type="SUPFAM" id="SSF56968">
    <property type="entry name" value="Lipovitellin-phosvitin complex, beta-sheet shell regions"/>
    <property type="match status" value="1"/>
</dbReference>
<keyword evidence="2" id="KW-0758">Storage protein</keyword>
<dbReference type="PANTHER" id="PTHR23345">
    <property type="entry name" value="VITELLOGENIN-RELATED"/>
    <property type="match status" value="1"/>
</dbReference>
<sequence>MFPNNQRTALFHLEKIRVGSINGDLPVPSEVKRFEIFEEKDIEEENFKLLSLPLRFKYVDGLVSEIEFDRDDESWSENIKRAILDVLQVNLKKNRRTDIQGERRLSEHIDILEKRYDRANAVDFFTAQEVIVSLTRTFAHCILPIHGIYIAIPYDSSLVMK</sequence>
<evidence type="ECO:0000313" key="4">
    <source>
        <dbReference type="Proteomes" id="UP000887569"/>
    </source>
</evidence>
<evidence type="ECO:0000256" key="2">
    <source>
        <dbReference type="ARBA" id="ARBA00022761"/>
    </source>
</evidence>